<evidence type="ECO:0000313" key="10">
    <source>
        <dbReference type="Proteomes" id="UP001182556"/>
    </source>
</evidence>
<dbReference type="InterPro" id="IPR016024">
    <property type="entry name" value="ARM-type_fold"/>
</dbReference>
<dbReference type="PANTHER" id="PTHR12609">
    <property type="entry name" value="MICROTUBULE ASSOCIATED PROTEIN XMAP215"/>
    <property type="match status" value="1"/>
</dbReference>
<feature type="compositionally biased region" description="Pro residues" evidence="7">
    <location>
        <begin position="608"/>
        <end position="626"/>
    </location>
</feature>
<accession>A0AAD9L8N4</accession>
<feature type="region of interest" description="Disordered" evidence="7">
    <location>
        <begin position="1944"/>
        <end position="2014"/>
    </location>
</feature>
<dbReference type="FunFam" id="1.25.10.10:FF:000019">
    <property type="entry name" value="Cytoskeleton-associated protein 5"/>
    <property type="match status" value="1"/>
</dbReference>
<dbReference type="GO" id="GO:1990498">
    <property type="term" value="C:mitotic spindle microtubule"/>
    <property type="evidence" value="ECO:0007669"/>
    <property type="project" value="UniProtKB-ARBA"/>
</dbReference>
<dbReference type="FunFam" id="1.25.10.10:FF:000068">
    <property type="entry name" value="cytoskeleton-associated protein 5 isoform X1"/>
    <property type="match status" value="1"/>
</dbReference>
<evidence type="ECO:0000259" key="8">
    <source>
        <dbReference type="SMART" id="SM01349"/>
    </source>
</evidence>
<dbReference type="Gene3D" id="1.25.10.10">
    <property type="entry name" value="Leucine-rich Repeat Variant"/>
    <property type="match status" value="5"/>
</dbReference>
<feature type="region of interest" description="Disordered" evidence="7">
    <location>
        <begin position="2073"/>
        <end position="2127"/>
    </location>
</feature>
<dbReference type="SUPFAM" id="SSF48371">
    <property type="entry name" value="ARM repeat"/>
    <property type="match status" value="2"/>
</dbReference>
<dbReference type="GO" id="GO:0005881">
    <property type="term" value="C:cytoplasmic microtubule"/>
    <property type="evidence" value="ECO:0007669"/>
    <property type="project" value="UniProtKB-ARBA"/>
</dbReference>
<comment type="subcellular location">
    <subcellularLocation>
        <location evidence="1">Cytoplasm</location>
        <location evidence="1">Cytoskeleton</location>
    </subcellularLocation>
</comment>
<dbReference type="InterPro" id="IPR021133">
    <property type="entry name" value="HEAT_type_2"/>
</dbReference>
<keyword evidence="2" id="KW-0963">Cytoplasm</keyword>
<dbReference type="GO" id="GO:0061863">
    <property type="term" value="F:microtubule plus end polymerase"/>
    <property type="evidence" value="ECO:0007669"/>
    <property type="project" value="InterPro"/>
</dbReference>
<dbReference type="Pfam" id="PF21041">
    <property type="entry name" value="XMAP215_CLASP_TOG"/>
    <property type="match status" value="3"/>
</dbReference>
<dbReference type="InterPro" id="IPR034085">
    <property type="entry name" value="TOG"/>
</dbReference>
<dbReference type="GO" id="GO:0046785">
    <property type="term" value="P:microtubule polymerization"/>
    <property type="evidence" value="ECO:0007669"/>
    <property type="project" value="InterPro"/>
</dbReference>
<feature type="compositionally biased region" description="Basic and acidic residues" evidence="7">
    <location>
        <begin position="1973"/>
        <end position="2008"/>
    </location>
</feature>
<gene>
    <name evidence="9" type="ORF">DB88DRAFT_25434</name>
</gene>
<comment type="caution">
    <text evidence="9">The sequence shown here is derived from an EMBL/GenBank/DDBJ whole genome shotgun (WGS) entry which is preliminary data.</text>
</comment>
<dbReference type="InterPro" id="IPR045110">
    <property type="entry name" value="XMAP215"/>
</dbReference>
<evidence type="ECO:0000256" key="6">
    <source>
        <dbReference type="PROSITE-ProRule" id="PRU00103"/>
    </source>
</evidence>
<proteinExistence type="inferred from homology"/>
<dbReference type="SMART" id="SM01349">
    <property type="entry name" value="TOG"/>
    <property type="match status" value="5"/>
</dbReference>
<dbReference type="Pfam" id="PF21040">
    <property type="entry name" value="CEP104-like_TOG"/>
    <property type="match status" value="1"/>
</dbReference>
<dbReference type="PROSITE" id="PS50077">
    <property type="entry name" value="HEAT_REPEAT"/>
    <property type="match status" value="1"/>
</dbReference>
<dbReference type="GO" id="GO:0000022">
    <property type="term" value="P:mitotic spindle elongation"/>
    <property type="evidence" value="ECO:0007669"/>
    <property type="project" value="UniProtKB-ARBA"/>
</dbReference>
<keyword evidence="3" id="KW-0677">Repeat</keyword>
<evidence type="ECO:0000313" key="9">
    <source>
        <dbReference type="EMBL" id="KAK1927335.1"/>
    </source>
</evidence>
<dbReference type="GO" id="GO:0051315">
    <property type="term" value="P:attachment of mitotic spindle microtubules to kinetochore"/>
    <property type="evidence" value="ECO:0007669"/>
    <property type="project" value="UniProtKB-ARBA"/>
</dbReference>
<feature type="region of interest" description="Disordered" evidence="7">
    <location>
        <begin position="1156"/>
        <end position="1199"/>
    </location>
</feature>
<feature type="compositionally biased region" description="Polar residues" evidence="7">
    <location>
        <begin position="2142"/>
        <end position="2154"/>
    </location>
</feature>
<feature type="compositionally biased region" description="Low complexity" evidence="7">
    <location>
        <begin position="627"/>
        <end position="640"/>
    </location>
</feature>
<feature type="compositionally biased region" description="Low complexity" evidence="7">
    <location>
        <begin position="1950"/>
        <end position="1967"/>
    </location>
</feature>
<feature type="compositionally biased region" description="Polar residues" evidence="7">
    <location>
        <begin position="2078"/>
        <end position="2088"/>
    </location>
</feature>
<feature type="repeat" description="HEAT" evidence="6">
    <location>
        <begin position="458"/>
        <end position="496"/>
    </location>
</feature>
<evidence type="ECO:0000256" key="3">
    <source>
        <dbReference type="ARBA" id="ARBA00022737"/>
    </source>
</evidence>
<feature type="region of interest" description="Disordered" evidence="7">
    <location>
        <begin position="522"/>
        <end position="648"/>
    </location>
</feature>
<dbReference type="GO" id="GO:0099070">
    <property type="term" value="C:static microtubule bundle"/>
    <property type="evidence" value="ECO:0007669"/>
    <property type="project" value="UniProtKB-ARBA"/>
</dbReference>
<feature type="compositionally biased region" description="Low complexity" evidence="7">
    <location>
        <begin position="522"/>
        <end position="539"/>
    </location>
</feature>
<dbReference type="InterPro" id="IPR011989">
    <property type="entry name" value="ARM-like"/>
</dbReference>
<feature type="region of interest" description="Disordered" evidence="7">
    <location>
        <begin position="230"/>
        <end position="273"/>
    </location>
</feature>
<feature type="domain" description="TOG" evidence="8">
    <location>
        <begin position="1289"/>
        <end position="1539"/>
    </location>
</feature>
<evidence type="ECO:0000256" key="1">
    <source>
        <dbReference type="ARBA" id="ARBA00004245"/>
    </source>
</evidence>
<evidence type="ECO:0000256" key="5">
    <source>
        <dbReference type="ARBA" id="ARBA00025722"/>
    </source>
</evidence>
<feature type="domain" description="TOG" evidence="8">
    <location>
        <begin position="916"/>
        <end position="1151"/>
    </location>
</feature>
<feature type="domain" description="TOG" evidence="8">
    <location>
        <begin position="2"/>
        <end position="237"/>
    </location>
</feature>
<evidence type="ECO:0000256" key="4">
    <source>
        <dbReference type="ARBA" id="ARBA00023212"/>
    </source>
</evidence>
<feature type="compositionally biased region" description="Low complexity" evidence="7">
    <location>
        <begin position="584"/>
        <end position="607"/>
    </location>
</feature>
<dbReference type="GO" id="GO:0051010">
    <property type="term" value="F:microtubule plus-end binding"/>
    <property type="evidence" value="ECO:0007669"/>
    <property type="project" value="InterPro"/>
</dbReference>
<feature type="region of interest" description="Disordered" evidence="7">
    <location>
        <begin position="1211"/>
        <end position="1235"/>
    </location>
</feature>
<dbReference type="EMBL" id="JAODAN010000001">
    <property type="protein sequence ID" value="KAK1927335.1"/>
    <property type="molecule type" value="Genomic_DNA"/>
</dbReference>
<feature type="compositionally biased region" description="Low complexity" evidence="7">
    <location>
        <begin position="1156"/>
        <end position="1171"/>
    </location>
</feature>
<dbReference type="Proteomes" id="UP001182556">
    <property type="component" value="Unassembled WGS sequence"/>
</dbReference>
<evidence type="ECO:0000256" key="7">
    <source>
        <dbReference type="SAM" id="MobiDB-lite"/>
    </source>
</evidence>
<evidence type="ECO:0000256" key="2">
    <source>
        <dbReference type="ARBA" id="ARBA00022490"/>
    </source>
</evidence>
<reference evidence="9" key="1">
    <citation type="submission" date="2023-02" db="EMBL/GenBank/DDBJ databases">
        <title>Identification and recombinant expression of a fungal hydrolase from Papiliotrema laurentii that hydrolyzes apple cutin and clears colloidal polyester polyurethane.</title>
        <authorList>
            <consortium name="DOE Joint Genome Institute"/>
            <person name="Roman V.A."/>
            <person name="Bojanowski C."/>
            <person name="Crable B.R."/>
            <person name="Wagner D.N."/>
            <person name="Hung C.S."/>
            <person name="Nadeau L.J."/>
            <person name="Schratz L."/>
            <person name="Haridas S."/>
            <person name="Pangilinan J."/>
            <person name="Lipzen A."/>
            <person name="Na H."/>
            <person name="Yan M."/>
            <person name="Ng V."/>
            <person name="Grigoriev I.V."/>
            <person name="Spatafora J.W."/>
            <person name="Barlow D."/>
            <person name="Biffinger J."/>
            <person name="Kelley-Loughnane N."/>
            <person name="Varaljay V.A."/>
            <person name="Crookes-Goodson W.J."/>
        </authorList>
    </citation>
    <scope>NUCLEOTIDE SEQUENCE</scope>
    <source>
        <strain evidence="9">5307AH</strain>
    </source>
</reference>
<feature type="domain" description="TOG" evidence="8">
    <location>
        <begin position="653"/>
        <end position="886"/>
    </location>
</feature>
<keyword evidence="4" id="KW-0206">Cytoskeleton</keyword>
<feature type="region of interest" description="Disordered" evidence="7">
    <location>
        <begin position="1554"/>
        <end position="1625"/>
    </location>
</feature>
<feature type="region of interest" description="Disordered" evidence="7">
    <location>
        <begin position="2142"/>
        <end position="2207"/>
    </location>
</feature>
<dbReference type="GO" id="GO:0030951">
    <property type="term" value="P:establishment or maintenance of microtubule cytoskeleton polarity"/>
    <property type="evidence" value="ECO:0007669"/>
    <property type="project" value="InterPro"/>
</dbReference>
<dbReference type="GO" id="GO:1990571">
    <property type="term" value="P:meiotic centromere clustering"/>
    <property type="evidence" value="ECO:0007669"/>
    <property type="project" value="UniProtKB-ARBA"/>
</dbReference>
<sequence length="2207" mass="235245">MDGEPPQEEDFSQIPLVERSQHKNWKARVSAYTDVIAKSAKTASDTDPFFRPFVSDGQLLRKWCLDANAVAQEKGIEAVLAIVQYSGESSASTRGDVVPGLVEKALGAARAGTKKKGAELCAMYVEVENGAEGVMNDVLAGLDSKQPKVVAGSISTLKEIVEQFGVPTLGNIKPLLKTIPKIFGHTDKNVRAEGSNLILALYPYLGPALAPSLSELKPVQVSELQKSFDALDAEGKGSGTGKPSRFTRRVQREREAAEAVGGDDGPAEEDEAAAAPAIDPRDFLDPVNVLAQFPSDLEERLASTKWKDRLEVLEECNKVLNQPSNAKISDSNVDAYGSLVSTLGAKCKSDANVNVVMEACKVLEGLAKGMGKSFGRFRNVTMMGCLERLKERKANVVEALGKALDAIFSTVPFNDIVEDVLVSLKSKNPQVKEGTLKFLHRSLQTTTDAPGKDHIKPMAESLVALLGDSVEPVRSSAAECLGTMMKILGERVFNPYIEGVGDIQMGKVKDAFARAEIKYRAGGAKPAPKPSAGAGKPAATIKRPAVKAAAPSSPPIRPAGPASSSPPIKSTGKFNMDELEDFSAPPARAPPARFARPGAPKPAATAAPPAPKPIAPPAKKPTPAPTAGPSKSAAKAGPSKTLAVSPTEPVKFKYTPEDAAARASDVIPAEYHTKLADGAWKIRLEAADEMIQWVESGAADSVDSEILFRFLGKTPGWGEKNFQVSAKLYQVMSIMAERSPTFGKPSAALAIGPLSDKLGDMKLKKPAGDALSVFAEKTSLAFVLAQAYEPMQKQKAPKAQADALTWVKQQLVDFGIAGIPLRDLIAFVKTGLQSPNAAVRSSATQVLVTIRIFVGADISGFLEDLNPQLLSTINTEFDKVAGQAPPEPTKTSVDLREAAPAAGGKGKASGGDPLDDLIPRVDLDKIVGQTSVIADSKSDAWKVRKEAFEALNALLEVKSNSRLKPNMGEIGGVLKKAMADTNLSVKMLALGIISKIATGMGAPFEKHTKLLVAAVCSVCADQKVTTRSAGITTLSAIADACGSLDSMYSGLGQSLESPNPALRASVLGWLAERLKAEPPSPGADLAPLAAPILACLEDRNGDVRKGAGAVLPFVVQHAGYDYVMEQTHGLKPASKATILPLIASAKAAAPAPAARQAAAAAPARSATPAKTGPTASRPKVLGTPAGKAPESPRPAAAARTIAAPGRSLAMKALGPSSRPIGQADDRPTGLPKPRTLVRPASVLSQATTASSSSSKPVPFTSAAIETRTTRLKRDTQRWVLDPTSRDLAEYLAVQMEPVTAPEVFGQLFSKDHRAEEDFMAGLTVLAEFFDRTAPTIFGAAEDDIKAFQVANVDLVLKYAALRLLSNNTQLVIRCLDVVGRVVETVQAGNERFSDAEARLFVPALVMKLGDSKFGAKLTPIFETLDKVIAASQVVQLLITYGLEDKSAGKTCKNESLALIEKAYRKRGSILRTRDDRGFYEILAKCISDSGTRNAALSVMALLQIQGGSASLQGVVDKMPSSSKDMLANRRATMSTKSAPGIPAATAPVVARANLDNADGTPSRPPRPAVESPVVSRIPKDTAAAEASPVAASRGIPRSVGSPASRLPKSNVASPSTSRIAAPSAAMRALPAPSAVSRLQRPADIVGASASRSLQPLPKPTLSARDDDPIMTLINSVRTDDWDKSVIALKYIQHELDQAPEKFTSNVQTLCDALLDQLDRAFTPPENLRDPAVFRLVKHIIQSFSGFAANQDLMRRLSYDDVYALIHGLSLHLVQADRLGGLSSELVQFINMILIQTLATPDRYIVFRAMFELLLNLTKDFTENNVKPEDEVACHADLVIKCLWKRCKILDDDFMSGRLSPGALFGILEDFVRAVPPAEYRRREKLGIALGELPLRTVKTIIQKIILYAKNHGLEIYDILMGEFGDEAADAVVYTYVFRLEPEKPRTKSIPSSRPLSPLLPQSQASRPASNASSHRERLDRVSAPEEQRQASPHRSVETQRQPEPEPQHLDLGIDPEVEKLVRTVTSGNQSSKLDELYRHIKTHPEQDADIQKAIMAVHTAHVGTYIRRAIEQRKAADENSSPSRTQGAGSPAKSPGRPESMPSRTGGPRKSLGPRPSSLAVVDKTAPIDDQLAQYKNVFSRSSGYLSNSQSPESANAANGDAGANGTGGVRRPLAVGSDREEKVRGGEPLSEITLQPKQGPRASDVD</sequence>
<dbReference type="InterPro" id="IPR048491">
    <property type="entry name" value="XMAP215_CLASP_TOG"/>
</dbReference>
<comment type="similarity">
    <text evidence="5">Belongs to the TOG/XMAP215 family.</text>
</comment>
<keyword evidence="10" id="KW-1185">Reference proteome</keyword>
<dbReference type="GO" id="GO:0044732">
    <property type="term" value="C:mitotic spindle pole body"/>
    <property type="evidence" value="ECO:0007669"/>
    <property type="project" value="UniProtKB-ARBA"/>
</dbReference>
<name>A0AAD9L8N4_PAPLA</name>
<protein>
    <submittedName>
        <fullName evidence="9">Armadillo-type protein</fullName>
    </submittedName>
</protein>
<organism evidence="9 10">
    <name type="scientific">Papiliotrema laurentii</name>
    <name type="common">Cryptococcus laurentii</name>
    <dbReference type="NCBI Taxonomy" id="5418"/>
    <lineage>
        <taxon>Eukaryota</taxon>
        <taxon>Fungi</taxon>
        <taxon>Dikarya</taxon>
        <taxon>Basidiomycota</taxon>
        <taxon>Agaricomycotina</taxon>
        <taxon>Tremellomycetes</taxon>
        <taxon>Tremellales</taxon>
        <taxon>Rhynchogastremaceae</taxon>
        <taxon>Papiliotrema</taxon>
    </lineage>
</organism>
<feature type="domain" description="TOG" evidence="8">
    <location>
        <begin position="282"/>
        <end position="524"/>
    </location>
</feature>